<reference evidence="2" key="1">
    <citation type="submission" date="2022-10" db="EMBL/GenBank/DDBJ databases">
        <title>WGS of marine actinomycetes from Thailand.</title>
        <authorList>
            <person name="Thawai C."/>
        </authorList>
    </citation>
    <scope>NUCLEOTIDE SEQUENCE</scope>
    <source>
        <strain evidence="2">SW21</strain>
    </source>
</reference>
<dbReference type="SUPFAM" id="SSF54534">
    <property type="entry name" value="FKBP-like"/>
    <property type="match status" value="1"/>
</dbReference>
<dbReference type="RefSeq" id="WP_235724987.1">
    <property type="nucleotide sequence ID" value="NZ_JAPKFM010000008.1"/>
</dbReference>
<dbReference type="InterPro" id="IPR036805">
    <property type="entry name" value="Tscrpt_elong_fac_GreA/B_N_sf"/>
</dbReference>
<dbReference type="InterPro" id="IPR036953">
    <property type="entry name" value="GreA/GreB_C_sf"/>
</dbReference>
<keyword evidence="2" id="KW-0648">Protein biosynthesis</keyword>
<dbReference type="Gene3D" id="1.10.287.180">
    <property type="entry name" value="Transcription elongation factor, GreA/GreB, N-terminal domain"/>
    <property type="match status" value="1"/>
</dbReference>
<dbReference type="Proteomes" id="UP001143347">
    <property type="component" value="Unassembled WGS sequence"/>
</dbReference>
<dbReference type="GO" id="GO:0003677">
    <property type="term" value="F:DNA binding"/>
    <property type="evidence" value="ECO:0007669"/>
    <property type="project" value="InterPro"/>
</dbReference>
<name>A0A9X3D628_9ACTN</name>
<dbReference type="AlphaFoldDB" id="A0A9X3D628"/>
<accession>A0A9X3D628</accession>
<proteinExistence type="predicted"/>
<dbReference type="GO" id="GO:0003746">
    <property type="term" value="F:translation elongation factor activity"/>
    <property type="evidence" value="ECO:0007669"/>
    <property type="project" value="UniProtKB-KW"/>
</dbReference>
<keyword evidence="2" id="KW-0251">Elongation factor</keyword>
<sequence>MTIVETMWPETRPRAELHDEVNRLSQERITAHAAMVELRSVGDLENNDDYHRAVRVVEMLDAQLVRVRSMLASSSDGWSIRSDDPGRAQEGSIVTVSFDDDVDDVARIHVGDPTQEPFVGVETCSPDSPLGQAVLGSSVGERHSYRLPNGTVSTITILECVQPS</sequence>
<dbReference type="Pfam" id="PF01272">
    <property type="entry name" value="GreA_GreB"/>
    <property type="match status" value="1"/>
</dbReference>
<protein>
    <submittedName>
        <fullName evidence="2">GreA/GreB family elongation factor</fullName>
    </submittedName>
</protein>
<evidence type="ECO:0000313" key="2">
    <source>
        <dbReference type="EMBL" id="MCX2964426.1"/>
    </source>
</evidence>
<dbReference type="PROSITE" id="PS00830">
    <property type="entry name" value="GREAB_2"/>
    <property type="match status" value="1"/>
</dbReference>
<dbReference type="Gene3D" id="3.10.50.30">
    <property type="entry name" value="Transcription elongation factor, GreA/GreB, C-terminal domain"/>
    <property type="match status" value="1"/>
</dbReference>
<dbReference type="GO" id="GO:0032784">
    <property type="term" value="P:regulation of DNA-templated transcription elongation"/>
    <property type="evidence" value="ECO:0007669"/>
    <property type="project" value="InterPro"/>
</dbReference>
<dbReference type="GO" id="GO:0070063">
    <property type="term" value="F:RNA polymerase binding"/>
    <property type="evidence" value="ECO:0007669"/>
    <property type="project" value="InterPro"/>
</dbReference>
<gene>
    <name evidence="2" type="ORF">OSB52_10020</name>
</gene>
<organism evidence="2 3">
    <name type="scientific">Gordonia aquimaris</name>
    <dbReference type="NCBI Taxonomy" id="2984863"/>
    <lineage>
        <taxon>Bacteria</taxon>
        <taxon>Bacillati</taxon>
        <taxon>Actinomycetota</taxon>
        <taxon>Actinomycetes</taxon>
        <taxon>Mycobacteriales</taxon>
        <taxon>Gordoniaceae</taxon>
        <taxon>Gordonia</taxon>
    </lineage>
</organism>
<dbReference type="EMBL" id="JAPKFM010000008">
    <property type="protein sequence ID" value="MCX2964426.1"/>
    <property type="molecule type" value="Genomic_DNA"/>
</dbReference>
<keyword evidence="3" id="KW-1185">Reference proteome</keyword>
<dbReference type="SUPFAM" id="SSF46557">
    <property type="entry name" value="GreA transcript cleavage protein, N-terminal domain"/>
    <property type="match status" value="1"/>
</dbReference>
<dbReference type="InterPro" id="IPR023459">
    <property type="entry name" value="Tscrpt_elong_fac_GreA/B_fam"/>
</dbReference>
<dbReference type="InterPro" id="IPR001437">
    <property type="entry name" value="Tscrpt_elong_fac_GreA/B_C"/>
</dbReference>
<feature type="domain" description="Transcription elongation factor GreA/GreB C-terminal" evidence="1">
    <location>
        <begin position="86"/>
        <end position="159"/>
    </location>
</feature>
<dbReference type="PIRSF" id="PIRSF006092">
    <property type="entry name" value="GreA_GreB"/>
    <property type="match status" value="1"/>
</dbReference>
<dbReference type="InterPro" id="IPR018151">
    <property type="entry name" value="TF_GreA/GreB_CS"/>
</dbReference>
<comment type="caution">
    <text evidence="2">The sequence shown here is derived from an EMBL/GenBank/DDBJ whole genome shotgun (WGS) entry which is preliminary data.</text>
</comment>
<evidence type="ECO:0000313" key="3">
    <source>
        <dbReference type="Proteomes" id="UP001143347"/>
    </source>
</evidence>
<evidence type="ECO:0000259" key="1">
    <source>
        <dbReference type="Pfam" id="PF01272"/>
    </source>
</evidence>